<dbReference type="PANTHER" id="PTHR16821">
    <property type="entry name" value="FRATAXIN"/>
    <property type="match status" value="1"/>
</dbReference>
<keyword evidence="2 4" id="KW-0479">Metal-binding</keyword>
<evidence type="ECO:0000313" key="6">
    <source>
        <dbReference type="Proteomes" id="UP000010319"/>
    </source>
</evidence>
<evidence type="ECO:0000256" key="2">
    <source>
        <dbReference type="ARBA" id="ARBA00022723"/>
    </source>
</evidence>
<organism evidence="5 6">
    <name type="scientific">Yersinia bercovieri ATCC 43970</name>
    <dbReference type="NCBI Taxonomy" id="349968"/>
    <lineage>
        <taxon>Bacteria</taxon>
        <taxon>Pseudomonadati</taxon>
        <taxon>Pseudomonadota</taxon>
        <taxon>Gammaproteobacteria</taxon>
        <taxon>Enterobacterales</taxon>
        <taxon>Yersiniaceae</taxon>
        <taxon>Yersinia</taxon>
    </lineage>
</organism>
<gene>
    <name evidence="4" type="primary">cyaY</name>
    <name evidence="5" type="ORF">yberc0001_5950</name>
</gene>
<dbReference type="InterPro" id="IPR002908">
    <property type="entry name" value="Frataxin/CyaY"/>
</dbReference>
<keyword evidence="3 4" id="KW-0408">Iron</keyword>
<dbReference type="Pfam" id="PF01491">
    <property type="entry name" value="Frataxin_Cyay"/>
    <property type="match status" value="1"/>
</dbReference>
<sequence length="116" mass="13133">MDHEKQQELNMNDSEFHQLADQLMLCIEETLDSFSGDSDIDYETNGGVMTLTFENGSKIVINRQEPLHQVWLATKAGGYHFDYRDGHWYCSRSGVEFFAKLSEAATTQAGEDVSFG</sequence>
<comment type="similarity">
    <text evidence="1 4">Belongs to the frataxin family.</text>
</comment>
<dbReference type="InterPro" id="IPR036524">
    <property type="entry name" value="Frataxin/CyaY_sf"/>
</dbReference>
<keyword evidence="6" id="KW-1185">Reference proteome</keyword>
<evidence type="ECO:0000256" key="1">
    <source>
        <dbReference type="ARBA" id="ARBA00008183"/>
    </source>
</evidence>
<dbReference type="NCBIfam" id="TIGR03421">
    <property type="entry name" value="FeS_CyaY"/>
    <property type="match status" value="1"/>
</dbReference>
<dbReference type="Gene3D" id="3.30.920.10">
    <property type="entry name" value="Frataxin/CyaY"/>
    <property type="match status" value="1"/>
</dbReference>
<dbReference type="HAMAP" id="MF_00142">
    <property type="entry name" value="CyaY"/>
    <property type="match status" value="1"/>
</dbReference>
<dbReference type="SMART" id="SM01219">
    <property type="entry name" value="Frataxin_Cyay"/>
    <property type="match status" value="1"/>
</dbReference>
<dbReference type="PROSITE" id="PS01344">
    <property type="entry name" value="FRATAXIN_1"/>
    <property type="match status" value="1"/>
</dbReference>
<evidence type="ECO:0000256" key="3">
    <source>
        <dbReference type="ARBA" id="ARBA00023004"/>
    </source>
</evidence>
<proteinExistence type="inferred from homology"/>
<evidence type="ECO:0000313" key="5">
    <source>
        <dbReference type="EMBL" id="EEQ06340.1"/>
    </source>
</evidence>
<name>A0ABM9XY31_YERBE</name>
<dbReference type="PROSITE" id="PS50810">
    <property type="entry name" value="FRATAXIN_2"/>
    <property type="match status" value="1"/>
</dbReference>
<comment type="caution">
    <text evidence="5">The sequence shown here is derived from an EMBL/GenBank/DDBJ whole genome shotgun (WGS) entry which is preliminary data.</text>
</comment>
<dbReference type="InterPro" id="IPR020895">
    <property type="entry name" value="Frataxin_CS"/>
</dbReference>
<dbReference type="InterPro" id="IPR047584">
    <property type="entry name" value="CyaY"/>
</dbReference>
<dbReference type="EMBL" id="AALC02000029">
    <property type="protein sequence ID" value="EEQ06340.1"/>
    <property type="molecule type" value="Genomic_DNA"/>
</dbReference>
<evidence type="ECO:0000256" key="4">
    <source>
        <dbReference type="HAMAP-Rule" id="MF_00142"/>
    </source>
</evidence>
<dbReference type="CDD" id="cd00503">
    <property type="entry name" value="Frataxin"/>
    <property type="match status" value="1"/>
</dbReference>
<dbReference type="PANTHER" id="PTHR16821:SF2">
    <property type="entry name" value="FRATAXIN, MITOCHONDRIAL"/>
    <property type="match status" value="1"/>
</dbReference>
<dbReference type="SUPFAM" id="SSF55387">
    <property type="entry name" value="Frataxin/Nqo15-like"/>
    <property type="match status" value="1"/>
</dbReference>
<dbReference type="Proteomes" id="UP000010319">
    <property type="component" value="Unassembled WGS sequence"/>
</dbReference>
<comment type="function">
    <text evidence="4">Involved in iron-sulfur (Fe-S) cluster assembly. May act as a regulator of Fe-S biogenesis.</text>
</comment>
<reference evidence="5" key="1">
    <citation type="submission" date="2008-12" db="EMBL/GenBank/DDBJ databases">
        <title>Annotation of the Yersinia bercovieri ATCC 43970 genome.</title>
        <authorList>
            <person name="Read T.D."/>
            <person name="Akmal A."/>
            <person name="Bishop-Lilly K."/>
            <person name="Chen P.E."/>
            <person name="Cook C."/>
            <person name="Kiley M.P."/>
            <person name="Lentz S."/>
            <person name="Mateczun A."/>
            <person name="Nagarajan N."/>
            <person name="Nolan N."/>
            <person name="Osborne B.I."/>
            <person name="Pop M."/>
            <person name="Sozhamannan S."/>
            <person name="Stewart A.C."/>
            <person name="Sulakvelidze A."/>
            <person name="Thomason B."/>
            <person name="Willner K."/>
            <person name="Zwick M.E."/>
        </authorList>
    </citation>
    <scope>NUCLEOTIDE SEQUENCE [LARGE SCALE GENOMIC DNA]</scope>
    <source>
        <strain evidence="5">ATCC 43970</strain>
    </source>
</reference>
<protein>
    <recommendedName>
        <fullName evidence="4">Iron-sulfur cluster assembly protein CyaY</fullName>
    </recommendedName>
</protein>
<accession>A0ABM9XY31</accession>